<protein>
    <recommendedName>
        <fullName evidence="6">Protein YOP1</fullName>
    </recommendedName>
</protein>
<evidence type="ECO:0000256" key="3">
    <source>
        <dbReference type="ARBA" id="ARBA00022692"/>
    </source>
</evidence>
<dbReference type="Pfam" id="PF03134">
    <property type="entry name" value="TB2_DP1_HVA22"/>
    <property type="match status" value="1"/>
</dbReference>
<organism evidence="8 9">
    <name type="scientific">Cryptococcus depauperatus CBS 7841</name>
    <dbReference type="NCBI Taxonomy" id="1295531"/>
    <lineage>
        <taxon>Eukaryota</taxon>
        <taxon>Fungi</taxon>
        <taxon>Dikarya</taxon>
        <taxon>Basidiomycota</taxon>
        <taxon>Agaricomycotina</taxon>
        <taxon>Tremellomycetes</taxon>
        <taxon>Tremellales</taxon>
        <taxon>Cryptococcaceae</taxon>
        <taxon>Cryptococcus</taxon>
    </lineage>
</organism>
<sequence length="396" mass="42954">MVIGLLCRWGCDVCCYLYPAYASYKALSLHPGSSPEAVAQVERWLMYWAVVGSWTAVESLLGWAFTWLPFYSFVKTILLLSLSLPQSEASSYVYKYHLAPLFKEHERDIDSFLTSLSGRATESILSGVAWVWQKVKVQLNIPLSDEQLQAAAVATQQGQGQSASNINYPIQDVHQPPTLSDPASGAMQSALHLMSRYAGQYMPAALTAFSAAAASVSARNQDQNNQSPWFTSDTGYTRNPSTSMSISVPTGPTAPVHQPQSDSSLRSRTYAHASGSTHSLAAGGQETYPMNSMTELQQAQYAALASARAPPPGFGPSSYRSFSSPSAPPILPGNRSSPQSRSNASSESLSSRNDGYEQIGKDELQDMNQGKPGMESRKSWFGWSGAPPDQPKDKNE</sequence>
<evidence type="ECO:0000256" key="6">
    <source>
        <dbReference type="RuleBase" id="RU362006"/>
    </source>
</evidence>
<comment type="subcellular location">
    <subcellularLocation>
        <location evidence="1 6">Membrane</location>
        <topology evidence="1 6">Multi-pass membrane protein</topology>
    </subcellularLocation>
</comment>
<feature type="compositionally biased region" description="Polar residues" evidence="7">
    <location>
        <begin position="258"/>
        <end position="267"/>
    </location>
</feature>
<gene>
    <name evidence="8" type="ORF">L203_102130</name>
</gene>
<dbReference type="GO" id="GO:0016020">
    <property type="term" value="C:membrane"/>
    <property type="evidence" value="ECO:0007669"/>
    <property type="project" value="UniProtKB-SubCell"/>
</dbReference>
<dbReference type="AlphaFoldDB" id="A0AAJ8M015"/>
<evidence type="ECO:0000313" key="8">
    <source>
        <dbReference type="EMBL" id="WVN86955.1"/>
    </source>
</evidence>
<comment type="similarity">
    <text evidence="2 6">Belongs to the DP1 family.</text>
</comment>
<dbReference type="PANTHER" id="PTHR12300">
    <property type="entry name" value="HVA22-LIKE PROTEINS"/>
    <property type="match status" value="1"/>
</dbReference>
<feature type="region of interest" description="Disordered" evidence="7">
    <location>
        <begin position="220"/>
        <end position="286"/>
    </location>
</feature>
<evidence type="ECO:0000256" key="5">
    <source>
        <dbReference type="ARBA" id="ARBA00023136"/>
    </source>
</evidence>
<feature type="compositionally biased region" description="Low complexity" evidence="7">
    <location>
        <begin position="315"/>
        <end position="325"/>
    </location>
</feature>
<reference evidence="8" key="1">
    <citation type="submission" date="2016-06" db="EMBL/GenBank/DDBJ databases">
        <authorList>
            <person name="Cuomo C."/>
            <person name="Litvintseva A."/>
            <person name="Heitman J."/>
            <person name="Chen Y."/>
            <person name="Sun S."/>
            <person name="Springer D."/>
            <person name="Dromer F."/>
            <person name="Young S."/>
            <person name="Zeng Q."/>
            <person name="Chapman S."/>
            <person name="Gujja S."/>
            <person name="Saif S."/>
            <person name="Birren B."/>
        </authorList>
    </citation>
    <scope>NUCLEOTIDE SEQUENCE</scope>
    <source>
        <strain evidence="8">CBS 7841</strain>
    </source>
</reference>
<reference evidence="8" key="2">
    <citation type="journal article" date="2022" name="Elife">
        <title>Obligate sexual reproduction of a homothallic fungus closely related to the Cryptococcus pathogenic species complex.</title>
        <authorList>
            <person name="Passer A.R."/>
            <person name="Clancey S.A."/>
            <person name="Shea T."/>
            <person name="David-Palma M."/>
            <person name="Averette A.F."/>
            <person name="Boekhout T."/>
            <person name="Porcel B.M."/>
            <person name="Nowrousian M."/>
            <person name="Cuomo C.A."/>
            <person name="Sun S."/>
            <person name="Heitman J."/>
            <person name="Coelho M.A."/>
        </authorList>
    </citation>
    <scope>NUCLEOTIDE SEQUENCE</scope>
    <source>
        <strain evidence="8">CBS 7841</strain>
    </source>
</reference>
<feature type="compositionally biased region" description="Polar residues" evidence="7">
    <location>
        <begin position="220"/>
        <end position="250"/>
    </location>
</feature>
<dbReference type="RefSeq" id="XP_066067655.1">
    <property type="nucleotide sequence ID" value="XM_066211558.1"/>
</dbReference>
<evidence type="ECO:0000256" key="1">
    <source>
        <dbReference type="ARBA" id="ARBA00004141"/>
    </source>
</evidence>
<dbReference type="Proteomes" id="UP000094043">
    <property type="component" value="Chromosome 2"/>
</dbReference>
<dbReference type="PANTHER" id="PTHR12300:SF161">
    <property type="entry name" value="RECEPTOR EXPRESSION-ENHANCING PROTEIN"/>
    <property type="match status" value="1"/>
</dbReference>
<reference evidence="8" key="3">
    <citation type="submission" date="2024-01" db="EMBL/GenBank/DDBJ databases">
        <authorList>
            <person name="Coelho M.A."/>
            <person name="David-Palma M."/>
            <person name="Shea T."/>
            <person name="Sun S."/>
            <person name="Cuomo C.A."/>
            <person name="Heitman J."/>
        </authorList>
    </citation>
    <scope>NUCLEOTIDE SEQUENCE</scope>
    <source>
        <strain evidence="8">CBS 7841</strain>
    </source>
</reference>
<keyword evidence="5" id="KW-0472">Membrane</keyword>
<evidence type="ECO:0000256" key="4">
    <source>
        <dbReference type="ARBA" id="ARBA00022989"/>
    </source>
</evidence>
<dbReference type="EMBL" id="CP143785">
    <property type="protein sequence ID" value="WVN86955.1"/>
    <property type="molecule type" value="Genomic_DNA"/>
</dbReference>
<feature type="compositionally biased region" description="Low complexity" evidence="7">
    <location>
        <begin position="336"/>
        <end position="351"/>
    </location>
</feature>
<proteinExistence type="inferred from homology"/>
<keyword evidence="4" id="KW-1133">Transmembrane helix</keyword>
<name>A0AAJ8M015_9TREE</name>
<dbReference type="KEGG" id="cdep:91086342"/>
<feature type="region of interest" description="Disordered" evidence="7">
    <location>
        <begin position="303"/>
        <end position="396"/>
    </location>
</feature>
<dbReference type="GeneID" id="91086342"/>
<accession>A0AAJ8M015</accession>
<keyword evidence="9" id="KW-1185">Reference proteome</keyword>
<keyword evidence="3" id="KW-0812">Transmembrane</keyword>
<evidence type="ECO:0000313" key="9">
    <source>
        <dbReference type="Proteomes" id="UP000094043"/>
    </source>
</evidence>
<dbReference type="InterPro" id="IPR004345">
    <property type="entry name" value="TB2_DP1_HVA22"/>
</dbReference>
<evidence type="ECO:0000256" key="2">
    <source>
        <dbReference type="ARBA" id="ARBA00008573"/>
    </source>
</evidence>
<evidence type="ECO:0000256" key="7">
    <source>
        <dbReference type="SAM" id="MobiDB-lite"/>
    </source>
</evidence>